<dbReference type="Proteomes" id="UP001321760">
    <property type="component" value="Unassembled WGS sequence"/>
</dbReference>
<sequence length="885" mass="95240">MGTSKFTFPIPGRRAKPTPPPPVTTAPRTKAQKLLGTGDVVDDQPKRSPDARWGWETHSNSGISIAVSDTTVSHSGHVETGLGIVQEGEVTGSPVMRRGQWEDESAIIPPALNGHGHDGITDASSLRRRQSSSTITSYYDKAKLPLSISQQTSNSAMAKGLPTKASMLLDIEGVYAEPASKIKKKKPAMLDLTGLLSRPRGSKYLKPETYKGLVLGPDMMTKSPSVMSLSPDATPPPISQRTERSLRKKLTKESLKESSPVPEPLRQSPATIPGVRSREGHRHTKSVVDLMNLYDHYEQRSFADVFEDATEDSDSVSQLPTYPTPPTSSGNAFLAPQSHAMRMGMPAKHAALLAREHELSLMGTSPSSLISPPNDAASVSSRHTRTSKASKRTDHSLTDLDLQMNSVLSLSSDSEDDGYEASSKSSLPIPTMSVSDGQASPTSPGSAISQRSAATAPQEGNRGKLPKRTSFATQPQFLPIPEGAPTCSLPQIPIGARSSSLSLNSTAKKQGQLLHQTSRLSIGTTSTGRTVSGGTIQGAKVNGNSPPGQPIWSNATGYDDFPAPPAQAQRIPATTQSPEQPTPPLSPTSVDFYLQSHRGSKVAFDIDTRSISSGRSLGSLSKGGPRRGSAASSHHETNNGRFMAVTRQEEMLLAALRQKRALMRENMNAELDENTDREGGELQRQNTNSSSGMSRQSSMSTMRTIDASYGTLSARPHHPQIRVTSSNQDLRREKTAEPSPDLDGFLGFDDTFDFPMPERRGRAQSLESGSASGSSPKTRKTTPSPAASGLRSVSHAKKSLLQQDADQSSLRSGSRRGSDKELPDRILEDPREEEEEDVGVPRPDSPISPMDFPMPMAMTRKKQVRLSAVGNYKPNIEAGWWNDSG</sequence>
<feature type="compositionally biased region" description="Low complexity" evidence="1">
    <location>
        <begin position="686"/>
        <end position="704"/>
    </location>
</feature>
<feature type="region of interest" description="Disordered" evidence="1">
    <location>
        <begin position="612"/>
        <end position="640"/>
    </location>
</feature>
<evidence type="ECO:0000313" key="2">
    <source>
        <dbReference type="EMBL" id="KAK4442896.1"/>
    </source>
</evidence>
<keyword evidence="3" id="KW-1185">Reference proteome</keyword>
<feature type="region of interest" description="Disordered" evidence="1">
    <location>
        <begin position="1"/>
        <end position="57"/>
    </location>
</feature>
<reference evidence="2" key="1">
    <citation type="journal article" date="2023" name="Mol. Phylogenet. Evol.">
        <title>Genome-scale phylogeny and comparative genomics of the fungal order Sordariales.</title>
        <authorList>
            <person name="Hensen N."/>
            <person name="Bonometti L."/>
            <person name="Westerberg I."/>
            <person name="Brannstrom I.O."/>
            <person name="Guillou S."/>
            <person name="Cros-Aarteil S."/>
            <person name="Calhoun S."/>
            <person name="Haridas S."/>
            <person name="Kuo A."/>
            <person name="Mondo S."/>
            <person name="Pangilinan J."/>
            <person name="Riley R."/>
            <person name="LaButti K."/>
            <person name="Andreopoulos B."/>
            <person name="Lipzen A."/>
            <person name="Chen C."/>
            <person name="Yan M."/>
            <person name="Daum C."/>
            <person name="Ng V."/>
            <person name="Clum A."/>
            <person name="Steindorff A."/>
            <person name="Ohm R.A."/>
            <person name="Martin F."/>
            <person name="Silar P."/>
            <person name="Natvig D.O."/>
            <person name="Lalanne C."/>
            <person name="Gautier V."/>
            <person name="Ament-Velasquez S.L."/>
            <person name="Kruys A."/>
            <person name="Hutchinson M.I."/>
            <person name="Powell A.J."/>
            <person name="Barry K."/>
            <person name="Miller A.N."/>
            <person name="Grigoriev I.V."/>
            <person name="Debuchy R."/>
            <person name="Gladieux P."/>
            <person name="Hiltunen Thoren M."/>
            <person name="Johannesson H."/>
        </authorList>
    </citation>
    <scope>NUCLEOTIDE SEQUENCE</scope>
    <source>
        <strain evidence="2">PSN243</strain>
    </source>
</reference>
<comment type="caution">
    <text evidence="2">The sequence shown here is derived from an EMBL/GenBank/DDBJ whole genome shotgun (WGS) entry which is preliminary data.</text>
</comment>
<accession>A0AAV9G727</accession>
<feature type="compositionally biased region" description="Basic and acidic residues" evidence="1">
    <location>
        <begin position="816"/>
        <end position="829"/>
    </location>
</feature>
<feature type="compositionally biased region" description="Polar residues" evidence="1">
    <location>
        <begin position="422"/>
        <end position="455"/>
    </location>
</feature>
<feature type="compositionally biased region" description="Low complexity" evidence="1">
    <location>
        <begin position="566"/>
        <end position="576"/>
    </location>
</feature>
<feature type="region of interest" description="Disordered" evidence="1">
    <location>
        <begin position="222"/>
        <end position="283"/>
    </location>
</feature>
<protein>
    <submittedName>
        <fullName evidence="2">Uncharacterized protein</fullName>
    </submittedName>
</protein>
<feature type="compositionally biased region" description="Basic and acidic residues" evidence="1">
    <location>
        <begin position="241"/>
        <end position="256"/>
    </location>
</feature>
<dbReference type="AlphaFoldDB" id="A0AAV9G727"/>
<organism evidence="2 3">
    <name type="scientific">Podospora aff. communis PSN243</name>
    <dbReference type="NCBI Taxonomy" id="3040156"/>
    <lineage>
        <taxon>Eukaryota</taxon>
        <taxon>Fungi</taxon>
        <taxon>Dikarya</taxon>
        <taxon>Ascomycota</taxon>
        <taxon>Pezizomycotina</taxon>
        <taxon>Sordariomycetes</taxon>
        <taxon>Sordariomycetidae</taxon>
        <taxon>Sordariales</taxon>
        <taxon>Podosporaceae</taxon>
        <taxon>Podospora</taxon>
    </lineage>
</organism>
<feature type="compositionally biased region" description="Polar residues" evidence="1">
    <location>
        <begin position="542"/>
        <end position="556"/>
    </location>
</feature>
<name>A0AAV9G727_9PEZI</name>
<gene>
    <name evidence="2" type="ORF">QBC34DRAFT_362963</name>
</gene>
<feature type="compositionally biased region" description="Basic and acidic residues" evidence="1">
    <location>
        <begin position="43"/>
        <end position="55"/>
    </location>
</feature>
<dbReference type="EMBL" id="MU866004">
    <property type="protein sequence ID" value="KAK4442896.1"/>
    <property type="molecule type" value="Genomic_DNA"/>
</dbReference>
<feature type="compositionally biased region" description="Polar residues" evidence="1">
    <location>
        <begin position="363"/>
        <end position="381"/>
    </location>
</feature>
<feature type="compositionally biased region" description="Polar residues" evidence="1">
    <location>
        <begin position="315"/>
        <end position="330"/>
    </location>
</feature>
<feature type="region of interest" description="Disordered" evidence="1">
    <location>
        <begin position="522"/>
        <end position="591"/>
    </location>
</feature>
<feature type="compositionally biased region" description="Low complexity" evidence="1">
    <location>
        <begin position="522"/>
        <end position="534"/>
    </location>
</feature>
<evidence type="ECO:0000313" key="3">
    <source>
        <dbReference type="Proteomes" id="UP001321760"/>
    </source>
</evidence>
<feature type="region of interest" description="Disordered" evidence="1">
    <location>
        <begin position="311"/>
        <end position="330"/>
    </location>
</feature>
<feature type="compositionally biased region" description="Low complexity" evidence="1">
    <location>
        <begin position="612"/>
        <end position="629"/>
    </location>
</feature>
<proteinExistence type="predicted"/>
<feature type="region of interest" description="Disordered" evidence="1">
    <location>
        <begin position="671"/>
        <end position="854"/>
    </location>
</feature>
<feature type="compositionally biased region" description="Low complexity" evidence="1">
    <location>
        <begin position="765"/>
        <end position="775"/>
    </location>
</feature>
<reference evidence="2" key="2">
    <citation type="submission" date="2023-05" db="EMBL/GenBank/DDBJ databases">
        <authorList>
            <consortium name="Lawrence Berkeley National Laboratory"/>
            <person name="Steindorff A."/>
            <person name="Hensen N."/>
            <person name="Bonometti L."/>
            <person name="Westerberg I."/>
            <person name="Brannstrom I.O."/>
            <person name="Guillou S."/>
            <person name="Cros-Aarteil S."/>
            <person name="Calhoun S."/>
            <person name="Haridas S."/>
            <person name="Kuo A."/>
            <person name="Mondo S."/>
            <person name="Pangilinan J."/>
            <person name="Riley R."/>
            <person name="Labutti K."/>
            <person name="Andreopoulos B."/>
            <person name="Lipzen A."/>
            <person name="Chen C."/>
            <person name="Yanf M."/>
            <person name="Daum C."/>
            <person name="Ng V."/>
            <person name="Clum A."/>
            <person name="Ohm R."/>
            <person name="Martin F."/>
            <person name="Silar P."/>
            <person name="Natvig D."/>
            <person name="Lalanne C."/>
            <person name="Gautier V."/>
            <person name="Ament-Velasquez S.L."/>
            <person name="Kruys A."/>
            <person name="Hutchinson M.I."/>
            <person name="Powell A.J."/>
            <person name="Barry K."/>
            <person name="Miller A.N."/>
            <person name="Grigoriev I.V."/>
            <person name="Debuchy R."/>
            <person name="Gladieux P."/>
            <person name="Thoren M.H."/>
            <person name="Johannesson H."/>
        </authorList>
    </citation>
    <scope>NUCLEOTIDE SEQUENCE</scope>
    <source>
        <strain evidence="2">PSN243</strain>
    </source>
</reference>
<feature type="region of interest" description="Disordered" evidence="1">
    <location>
        <begin position="363"/>
        <end position="468"/>
    </location>
</feature>
<evidence type="ECO:0000256" key="1">
    <source>
        <dbReference type="SAM" id="MobiDB-lite"/>
    </source>
</evidence>